<reference evidence="3 4" key="1">
    <citation type="journal article" date="2021" name="Elife">
        <title>Chloroplast acquisition without the gene transfer in kleptoplastic sea slugs, Plakobranchus ocellatus.</title>
        <authorList>
            <person name="Maeda T."/>
            <person name="Takahashi S."/>
            <person name="Yoshida T."/>
            <person name="Shimamura S."/>
            <person name="Takaki Y."/>
            <person name="Nagai Y."/>
            <person name="Toyoda A."/>
            <person name="Suzuki Y."/>
            <person name="Arimoto A."/>
            <person name="Ishii H."/>
            <person name="Satoh N."/>
            <person name="Nishiyama T."/>
            <person name="Hasebe M."/>
            <person name="Maruyama T."/>
            <person name="Minagawa J."/>
            <person name="Obokata J."/>
            <person name="Shigenobu S."/>
        </authorList>
    </citation>
    <scope>NUCLEOTIDE SEQUENCE [LARGE SCALE GENOMIC DNA]</scope>
</reference>
<comment type="caution">
    <text evidence="3">The sequence shown here is derived from an EMBL/GenBank/DDBJ whole genome shotgun (WGS) entry which is preliminary data.</text>
</comment>
<dbReference type="PANTHER" id="PTHR37445">
    <property type="entry name" value="PROTEIN CBG24663"/>
    <property type="match status" value="1"/>
</dbReference>
<dbReference type="EMBL" id="BMAT01004027">
    <property type="protein sequence ID" value="GFR66580.1"/>
    <property type="molecule type" value="Genomic_DNA"/>
</dbReference>
<dbReference type="AlphaFoldDB" id="A0AAV4F1E8"/>
<feature type="region of interest" description="Disordered" evidence="2">
    <location>
        <begin position="223"/>
        <end position="268"/>
    </location>
</feature>
<name>A0AAV4F1E8_9GAST</name>
<accession>A0AAV4F1E8</accession>
<evidence type="ECO:0000256" key="2">
    <source>
        <dbReference type="SAM" id="MobiDB-lite"/>
    </source>
</evidence>
<dbReference type="Proteomes" id="UP000762676">
    <property type="component" value="Unassembled WGS sequence"/>
</dbReference>
<dbReference type="PANTHER" id="PTHR37445:SF3">
    <property type="entry name" value="ZINC FINGER PHD-TYPE DOMAIN-CONTAINING PROTEIN"/>
    <property type="match status" value="1"/>
</dbReference>
<organism evidence="3 4">
    <name type="scientific">Elysia marginata</name>
    <dbReference type="NCBI Taxonomy" id="1093978"/>
    <lineage>
        <taxon>Eukaryota</taxon>
        <taxon>Metazoa</taxon>
        <taxon>Spiralia</taxon>
        <taxon>Lophotrochozoa</taxon>
        <taxon>Mollusca</taxon>
        <taxon>Gastropoda</taxon>
        <taxon>Heterobranchia</taxon>
        <taxon>Euthyneura</taxon>
        <taxon>Panpulmonata</taxon>
        <taxon>Sacoglossa</taxon>
        <taxon>Placobranchoidea</taxon>
        <taxon>Plakobranchidae</taxon>
        <taxon>Elysia</taxon>
    </lineage>
</organism>
<evidence type="ECO:0000313" key="4">
    <source>
        <dbReference type="Proteomes" id="UP000762676"/>
    </source>
</evidence>
<dbReference type="Gene3D" id="1.20.5.340">
    <property type="match status" value="1"/>
</dbReference>
<feature type="coiled-coil region" evidence="1">
    <location>
        <begin position="39"/>
        <end position="69"/>
    </location>
</feature>
<keyword evidence="4" id="KW-1185">Reference proteome</keyword>
<gene>
    <name evidence="3" type="ORF">ElyMa_001972900</name>
</gene>
<dbReference type="Gene3D" id="3.30.70.1820">
    <property type="entry name" value="L1 transposable element, RRM domain"/>
    <property type="match status" value="1"/>
</dbReference>
<keyword evidence="1" id="KW-0175">Coiled coil</keyword>
<evidence type="ECO:0000256" key="1">
    <source>
        <dbReference type="SAM" id="Coils"/>
    </source>
</evidence>
<proteinExistence type="predicted"/>
<sequence length="268" mass="30851">MSDSTQLSAVLDELRAFRKYTEEAMETIRSEMKGIKQTVCELQRNFQDIKREMSELKREKSELKNEQSVQLLDIDEMDRSISKVHDGVRSCEDKIEKAEKYSRRENLMLYGVREAPDEDPRTCKDTVVTLLNDHVPQRKWCDRDIVRAHRIGGKHPSTNRPLIVRFMHHDDKFLVLEMREKLKKIDISVANELTATQRGELRELKEKGKRGYYKGGRLHIEEVPSTNATATSAKARGHATNNRRPLTRSGSRGGGGGRTSHSSPKHRE</sequence>
<evidence type="ECO:0000313" key="3">
    <source>
        <dbReference type="EMBL" id="GFR66580.1"/>
    </source>
</evidence>
<protein>
    <submittedName>
        <fullName evidence="3">Coagulation factor VIII</fullName>
    </submittedName>
</protein>